<evidence type="ECO:0000313" key="1">
    <source>
        <dbReference type="EMBL" id="CAC5393571.1"/>
    </source>
</evidence>
<sequence>MEFKPKKSRALVIRKGKSTHQVELKVQGKVIPSIIDNPITYLGKWFDDSLSDKNNIRRIEQKVSEGIRNIDKTGTVAVGRQGFGTSKSCYWKNANTQERRSLDQREIKYRIEENRQAKTVELGSLVKMGIRTTTPNMVRNMALFSIPTTVHSEIRVRCVTNTYKSAQVEPFRNTRLPLVWKQRNSTCSFRMQYRSNTRKIYLATQSSTPGTS</sequence>
<organism evidence="1 2">
    <name type="scientific">Mytilus coruscus</name>
    <name type="common">Sea mussel</name>
    <dbReference type="NCBI Taxonomy" id="42192"/>
    <lineage>
        <taxon>Eukaryota</taxon>
        <taxon>Metazoa</taxon>
        <taxon>Spiralia</taxon>
        <taxon>Lophotrochozoa</taxon>
        <taxon>Mollusca</taxon>
        <taxon>Bivalvia</taxon>
        <taxon>Autobranchia</taxon>
        <taxon>Pteriomorphia</taxon>
        <taxon>Mytilida</taxon>
        <taxon>Mytiloidea</taxon>
        <taxon>Mytilidae</taxon>
        <taxon>Mytilinae</taxon>
        <taxon>Mytilus</taxon>
    </lineage>
</organism>
<dbReference type="EMBL" id="CACVKT020005204">
    <property type="protein sequence ID" value="CAC5393571.1"/>
    <property type="molecule type" value="Genomic_DNA"/>
</dbReference>
<proteinExistence type="predicted"/>
<dbReference type="AlphaFoldDB" id="A0A6J8CDA3"/>
<accession>A0A6J8CDA3</accession>
<keyword evidence="2" id="KW-1185">Reference proteome</keyword>
<name>A0A6J8CDA3_MYTCO</name>
<evidence type="ECO:0000313" key="2">
    <source>
        <dbReference type="Proteomes" id="UP000507470"/>
    </source>
</evidence>
<reference evidence="1 2" key="1">
    <citation type="submission" date="2020-06" db="EMBL/GenBank/DDBJ databases">
        <authorList>
            <person name="Li R."/>
            <person name="Bekaert M."/>
        </authorList>
    </citation>
    <scope>NUCLEOTIDE SEQUENCE [LARGE SCALE GENOMIC DNA]</scope>
    <source>
        <strain evidence="2">wild</strain>
    </source>
</reference>
<dbReference type="OrthoDB" id="447743at2759"/>
<gene>
    <name evidence="1" type="ORF">MCOR_28424</name>
</gene>
<protein>
    <submittedName>
        <fullName evidence="1">Uncharacterized protein</fullName>
    </submittedName>
</protein>
<dbReference type="Proteomes" id="UP000507470">
    <property type="component" value="Unassembled WGS sequence"/>
</dbReference>